<evidence type="ECO:0000256" key="6">
    <source>
        <dbReference type="RuleBase" id="RU000471"/>
    </source>
</evidence>
<dbReference type="RefSeq" id="WP_012499157.1">
    <property type="nucleotide sequence ID" value="NC_011026.1"/>
</dbReference>
<reference evidence="7 8" key="1">
    <citation type="submission" date="2008-06" db="EMBL/GenBank/DDBJ databases">
        <title>Complete sequence of Chloroherpeton thalassium ATCC 35110.</title>
        <authorList>
            <consortium name="US DOE Joint Genome Institute"/>
            <person name="Lucas S."/>
            <person name="Copeland A."/>
            <person name="Lapidus A."/>
            <person name="Glavina del Rio T."/>
            <person name="Dalin E."/>
            <person name="Tice H."/>
            <person name="Bruce D."/>
            <person name="Goodwin L."/>
            <person name="Pitluck S."/>
            <person name="Schmutz J."/>
            <person name="Larimer F."/>
            <person name="Land M."/>
            <person name="Hauser L."/>
            <person name="Kyrpides N."/>
            <person name="Mikhailova N."/>
            <person name="Liu Z."/>
            <person name="Li T."/>
            <person name="Zhao F."/>
            <person name="Overmann J."/>
            <person name="Bryant D.A."/>
            <person name="Richardson P."/>
        </authorList>
    </citation>
    <scope>NUCLEOTIDE SEQUENCE [LARGE SCALE GENOMIC DNA]</scope>
    <source>
        <strain evidence="8">ATCC 35110 / GB-78</strain>
    </source>
</reference>
<dbReference type="AlphaFoldDB" id="B3QVB9"/>
<name>B3QVB9_CHLT3</name>
<dbReference type="HOGENOM" id="CLU_015134_0_1_10"/>
<evidence type="ECO:0000256" key="5">
    <source>
        <dbReference type="HAMAP-Rule" id="MF_01350"/>
    </source>
</evidence>
<evidence type="ECO:0000313" key="8">
    <source>
        <dbReference type="Proteomes" id="UP000001208"/>
    </source>
</evidence>
<dbReference type="GO" id="GO:0016655">
    <property type="term" value="F:oxidoreductase activity, acting on NAD(P)H, quinone or similar compound as acceptor"/>
    <property type="evidence" value="ECO:0007669"/>
    <property type="project" value="UniProtKB-UniRule"/>
</dbReference>
<proteinExistence type="inferred from homology"/>
<dbReference type="GO" id="GO:0003954">
    <property type="term" value="F:NADH dehydrogenase activity"/>
    <property type="evidence" value="ECO:0007669"/>
    <property type="project" value="TreeGrafter"/>
</dbReference>
<feature type="transmembrane region" description="Helical" evidence="5">
    <location>
        <begin position="157"/>
        <end position="175"/>
    </location>
</feature>
<feature type="transmembrane region" description="Helical" evidence="5">
    <location>
        <begin position="80"/>
        <end position="103"/>
    </location>
</feature>
<dbReference type="GO" id="GO:0009060">
    <property type="term" value="P:aerobic respiration"/>
    <property type="evidence" value="ECO:0007669"/>
    <property type="project" value="TreeGrafter"/>
</dbReference>
<evidence type="ECO:0000256" key="3">
    <source>
        <dbReference type="ARBA" id="ARBA00022989"/>
    </source>
</evidence>
<feature type="transmembrane region" description="Helical" evidence="5">
    <location>
        <begin position="320"/>
        <end position="342"/>
    </location>
</feature>
<keyword evidence="5" id="KW-1003">Cell membrane</keyword>
<gene>
    <name evidence="5" type="primary">nuoH</name>
    <name evidence="7" type="ordered locus">Ctha_0603</name>
</gene>
<dbReference type="InterPro" id="IPR018086">
    <property type="entry name" value="NADH_UbQ_OxRdtase_su1_CS"/>
</dbReference>
<comment type="caution">
    <text evidence="5">Lacks conserved residue(s) required for the propagation of feature annotation.</text>
</comment>
<dbReference type="OrthoDB" id="9803734at2"/>
<comment type="subcellular location">
    <subcellularLocation>
        <location evidence="5">Cell inner membrane</location>
        <topology evidence="5">Multi-pass membrane protein</topology>
    </subcellularLocation>
    <subcellularLocation>
        <location evidence="6">Cell membrane</location>
        <topology evidence="6">Multi-pass membrane protein</topology>
    </subcellularLocation>
    <subcellularLocation>
        <location evidence="1">Membrane</location>
        <topology evidence="1">Multi-pass membrane protein</topology>
    </subcellularLocation>
</comment>
<feature type="transmembrane region" description="Helical" evidence="5">
    <location>
        <begin position="236"/>
        <end position="259"/>
    </location>
</feature>
<dbReference type="GO" id="GO:0005886">
    <property type="term" value="C:plasma membrane"/>
    <property type="evidence" value="ECO:0007669"/>
    <property type="project" value="UniProtKB-SubCell"/>
</dbReference>
<comment type="subunit">
    <text evidence="5">NDH-1 is composed of 14 different subunits. Subunits NuoA, H, J, K, L, M, N constitute the membrane sector of the complex.</text>
</comment>
<dbReference type="HAMAP" id="MF_01350">
    <property type="entry name" value="NDH1_NuoH"/>
    <property type="match status" value="1"/>
</dbReference>
<keyword evidence="5" id="KW-0830">Ubiquinone</keyword>
<dbReference type="STRING" id="517418.Ctha_0603"/>
<keyword evidence="4 5" id="KW-0472">Membrane</keyword>
<feature type="transmembrane region" description="Helical" evidence="5">
    <location>
        <begin position="187"/>
        <end position="207"/>
    </location>
</feature>
<dbReference type="Proteomes" id="UP000001208">
    <property type="component" value="Chromosome"/>
</dbReference>
<dbReference type="NCBIfam" id="NF004741">
    <property type="entry name" value="PRK06076.1-2"/>
    <property type="match status" value="1"/>
</dbReference>
<comment type="similarity">
    <text evidence="5 6">Belongs to the complex I subunit 1 family.</text>
</comment>
<keyword evidence="5 6" id="KW-0520">NAD</keyword>
<dbReference type="PANTHER" id="PTHR11432:SF3">
    <property type="entry name" value="NADH-UBIQUINONE OXIDOREDUCTASE CHAIN 1"/>
    <property type="match status" value="1"/>
</dbReference>
<dbReference type="InterPro" id="IPR001694">
    <property type="entry name" value="NADH_UbQ_OxRdtase_su1/FPO"/>
</dbReference>
<dbReference type="EMBL" id="CP001100">
    <property type="protein sequence ID" value="ACF13073.1"/>
    <property type="molecule type" value="Genomic_DNA"/>
</dbReference>
<protein>
    <recommendedName>
        <fullName evidence="5">NADH-quinone oxidoreductase subunit H</fullName>
        <ecNumber evidence="5">7.1.1.-</ecNumber>
    </recommendedName>
    <alternativeName>
        <fullName evidence="5">NADH dehydrogenase I subunit H</fullName>
    </alternativeName>
    <alternativeName>
        <fullName evidence="5">NDH-1 subunit H</fullName>
    </alternativeName>
</protein>
<dbReference type="PANTHER" id="PTHR11432">
    <property type="entry name" value="NADH DEHYDROGENASE SUBUNIT 1"/>
    <property type="match status" value="1"/>
</dbReference>
<dbReference type="GO" id="GO:0048038">
    <property type="term" value="F:quinone binding"/>
    <property type="evidence" value="ECO:0007669"/>
    <property type="project" value="UniProtKB-KW"/>
</dbReference>
<keyword evidence="5" id="KW-1278">Translocase</keyword>
<feature type="transmembrane region" description="Helical" evidence="5">
    <location>
        <begin position="115"/>
        <end position="136"/>
    </location>
</feature>
<keyword evidence="8" id="KW-1185">Reference proteome</keyword>
<feature type="transmembrane region" description="Helical" evidence="5">
    <location>
        <begin position="279"/>
        <end position="300"/>
    </location>
</feature>
<dbReference type="Pfam" id="PF00146">
    <property type="entry name" value="NADHdh"/>
    <property type="match status" value="1"/>
</dbReference>
<keyword evidence="7" id="KW-0560">Oxidoreductase</keyword>
<evidence type="ECO:0000256" key="1">
    <source>
        <dbReference type="ARBA" id="ARBA00004141"/>
    </source>
</evidence>
<evidence type="ECO:0000256" key="4">
    <source>
        <dbReference type="ARBA" id="ARBA00023136"/>
    </source>
</evidence>
<dbReference type="PROSITE" id="PS00668">
    <property type="entry name" value="COMPLEX1_ND1_2"/>
    <property type="match status" value="1"/>
</dbReference>
<dbReference type="EC" id="7.1.1.-" evidence="5"/>
<keyword evidence="3 5" id="KW-1133">Transmembrane helix</keyword>
<evidence type="ECO:0000256" key="2">
    <source>
        <dbReference type="ARBA" id="ARBA00022692"/>
    </source>
</evidence>
<evidence type="ECO:0000313" key="7">
    <source>
        <dbReference type="EMBL" id="ACF13073.1"/>
    </source>
</evidence>
<comment type="catalytic activity">
    <reaction evidence="5">
        <text>a quinone + NADH + 5 H(+)(in) = a quinol + NAD(+) + 4 H(+)(out)</text>
        <dbReference type="Rhea" id="RHEA:57888"/>
        <dbReference type="ChEBI" id="CHEBI:15378"/>
        <dbReference type="ChEBI" id="CHEBI:24646"/>
        <dbReference type="ChEBI" id="CHEBI:57540"/>
        <dbReference type="ChEBI" id="CHEBI:57945"/>
        <dbReference type="ChEBI" id="CHEBI:132124"/>
    </reaction>
</comment>
<organism evidence="7 8">
    <name type="scientific">Chloroherpeton thalassium (strain ATCC 35110 / GB-78)</name>
    <dbReference type="NCBI Taxonomy" id="517418"/>
    <lineage>
        <taxon>Bacteria</taxon>
        <taxon>Pseudomonadati</taxon>
        <taxon>Chlorobiota</taxon>
        <taxon>Chlorobiia</taxon>
        <taxon>Chlorobiales</taxon>
        <taxon>Chloroherpetonaceae</taxon>
        <taxon>Chloroherpeton</taxon>
    </lineage>
</organism>
<accession>B3QVB9</accession>
<keyword evidence="5" id="KW-0874">Quinone</keyword>
<dbReference type="eggNOG" id="COG1005">
    <property type="taxonomic scope" value="Bacteria"/>
</dbReference>
<dbReference type="KEGG" id="cts:Ctha_0603"/>
<comment type="function">
    <text evidence="5">NDH-1 shuttles electrons from NADH, via FMN and iron-sulfur (Fe-S) centers, to quinones in the respiratory chain. The immediate electron acceptor for the enzyme in this species is believed to be ubiquinone. Couples the redox reaction to proton translocation (for every two electrons transferred, four hydrogen ions are translocated across the cytoplasmic membrane), and thus conserves the redox energy in a proton gradient. This subunit may bind ubiquinone.</text>
</comment>
<keyword evidence="2 5" id="KW-0812">Transmembrane</keyword>
<sequence length="344" mass="37851">MNLAFASLDFPGRMMLMGVVLFVLLTAVAYTVYAERRIAALIQNRLGPNRVGPFGLLQPLADVLKLLLKEDIVPKEANRFFHLLGPMISLFAALSTIAVVPYAYGWAIADVSIGILYVLAITSLGVYGLTISGWASNSKYSLLGGLRSSAQMISYEIAMGLAIVSVVVLSDSLSMTAIVESQTSNPLYWNCFRNVLGFIIFTVAAFAETNRTPFDLPEAEQELVGGYHTEYSSMKFALFFLAEYANMIVASTVITTLFLGGYQVPFLDSQSGLDGMLLALLQVGAFVAKTLFMMFVFIWVRWTLPRFKYNQLMDLGWKKLLPLALFNLLLVSFGVIAVDAFLGQ</sequence>
<keyword evidence="5" id="KW-0997">Cell inner membrane</keyword>